<protein>
    <submittedName>
        <fullName evidence="2">PAS domain S-box-containing protein</fullName>
    </submittedName>
</protein>
<dbReference type="InterPro" id="IPR000700">
    <property type="entry name" value="PAS-assoc_C"/>
</dbReference>
<sequence>MVGNTGYEFVHPDDRERNADAVEAVLETPGEPQTVAVRFKHADGSWCWIEATMRNRPDDDVIDGILLNTREMTERKQRERELRELAGEYEALLNSAEDAIFFVDVDASDDDSTFEFDRLSPAYERQT</sequence>
<evidence type="ECO:0000259" key="1">
    <source>
        <dbReference type="PROSITE" id="PS50113"/>
    </source>
</evidence>
<gene>
    <name evidence="2" type="ORF">SAMN05216218_1094</name>
</gene>
<dbReference type="OrthoDB" id="8127at2157"/>
<accession>A0A1G7NH44</accession>
<dbReference type="PROSITE" id="PS50113">
    <property type="entry name" value="PAC"/>
    <property type="match status" value="1"/>
</dbReference>
<dbReference type="InterPro" id="IPR000014">
    <property type="entry name" value="PAS"/>
</dbReference>
<dbReference type="Pfam" id="PF08447">
    <property type="entry name" value="PAS_3"/>
    <property type="match status" value="1"/>
</dbReference>
<name>A0A1G7NH44_9EURY</name>
<evidence type="ECO:0000313" key="3">
    <source>
        <dbReference type="Proteomes" id="UP000199076"/>
    </source>
</evidence>
<organism evidence="2 3">
    <name type="scientific">Halorientalis regularis</name>
    <dbReference type="NCBI Taxonomy" id="660518"/>
    <lineage>
        <taxon>Archaea</taxon>
        <taxon>Methanobacteriati</taxon>
        <taxon>Methanobacteriota</taxon>
        <taxon>Stenosarchaea group</taxon>
        <taxon>Halobacteria</taxon>
        <taxon>Halobacteriales</taxon>
        <taxon>Haloarculaceae</taxon>
        <taxon>Halorientalis</taxon>
    </lineage>
</organism>
<dbReference type="AlphaFoldDB" id="A0A1G7NH44"/>
<feature type="domain" description="PAC" evidence="1">
    <location>
        <begin position="33"/>
        <end position="84"/>
    </location>
</feature>
<dbReference type="Proteomes" id="UP000199076">
    <property type="component" value="Unassembled WGS sequence"/>
</dbReference>
<dbReference type="CDD" id="cd00130">
    <property type="entry name" value="PAS"/>
    <property type="match status" value="1"/>
</dbReference>
<keyword evidence="3" id="KW-1185">Reference proteome</keyword>
<dbReference type="InterPro" id="IPR035965">
    <property type="entry name" value="PAS-like_dom_sf"/>
</dbReference>
<proteinExistence type="predicted"/>
<dbReference type="NCBIfam" id="TIGR00229">
    <property type="entry name" value="sensory_box"/>
    <property type="match status" value="1"/>
</dbReference>
<reference evidence="3" key="1">
    <citation type="submission" date="2016-10" db="EMBL/GenBank/DDBJ databases">
        <authorList>
            <person name="Varghese N."/>
            <person name="Submissions S."/>
        </authorList>
    </citation>
    <scope>NUCLEOTIDE SEQUENCE [LARGE SCALE GENOMIC DNA]</scope>
    <source>
        <strain evidence="3">IBRC-M 10760</strain>
    </source>
</reference>
<dbReference type="InterPro" id="IPR013655">
    <property type="entry name" value="PAS_fold_3"/>
</dbReference>
<dbReference type="STRING" id="660518.SAMN05216218_1094"/>
<dbReference type="SUPFAM" id="SSF55785">
    <property type="entry name" value="PYP-like sensor domain (PAS domain)"/>
    <property type="match status" value="1"/>
</dbReference>
<dbReference type="Gene3D" id="3.30.450.20">
    <property type="entry name" value="PAS domain"/>
    <property type="match status" value="2"/>
</dbReference>
<dbReference type="EMBL" id="FNBK01000009">
    <property type="protein sequence ID" value="SDF73398.1"/>
    <property type="molecule type" value="Genomic_DNA"/>
</dbReference>
<dbReference type="RefSeq" id="WP_217630158.1">
    <property type="nucleotide sequence ID" value="NZ_FNBK01000009.1"/>
</dbReference>
<evidence type="ECO:0000313" key="2">
    <source>
        <dbReference type="EMBL" id="SDF73398.1"/>
    </source>
</evidence>